<evidence type="ECO:0000256" key="1">
    <source>
        <dbReference type="ARBA" id="ARBA00023125"/>
    </source>
</evidence>
<dbReference type="RefSeq" id="WP_133627219.1">
    <property type="nucleotide sequence ID" value="NZ_SOAZ01000003.1"/>
</dbReference>
<keyword evidence="5" id="KW-1185">Reference proteome</keyword>
<evidence type="ECO:0000259" key="3">
    <source>
        <dbReference type="PROSITE" id="PS50977"/>
    </source>
</evidence>
<dbReference type="PANTHER" id="PTHR30328">
    <property type="entry name" value="TRANSCRIPTIONAL REPRESSOR"/>
    <property type="match status" value="1"/>
</dbReference>
<protein>
    <submittedName>
        <fullName evidence="4">TetR family transcriptional regulator</fullName>
    </submittedName>
</protein>
<dbReference type="InterPro" id="IPR001647">
    <property type="entry name" value="HTH_TetR"/>
</dbReference>
<feature type="DNA-binding region" description="H-T-H motif" evidence="2">
    <location>
        <begin position="34"/>
        <end position="53"/>
    </location>
</feature>
<organism evidence="4 5">
    <name type="scientific">Fonticella tunisiensis</name>
    <dbReference type="NCBI Taxonomy" id="1096341"/>
    <lineage>
        <taxon>Bacteria</taxon>
        <taxon>Bacillati</taxon>
        <taxon>Bacillota</taxon>
        <taxon>Clostridia</taxon>
        <taxon>Eubacteriales</taxon>
        <taxon>Clostridiaceae</taxon>
        <taxon>Fonticella</taxon>
    </lineage>
</organism>
<comment type="caution">
    <text evidence="4">The sequence shown here is derived from an EMBL/GenBank/DDBJ whole genome shotgun (WGS) entry which is preliminary data.</text>
</comment>
<evidence type="ECO:0000256" key="2">
    <source>
        <dbReference type="PROSITE-ProRule" id="PRU00335"/>
    </source>
</evidence>
<dbReference type="InterPro" id="IPR036271">
    <property type="entry name" value="Tet_transcr_reg_TetR-rel_C_sf"/>
</dbReference>
<dbReference type="SUPFAM" id="SSF48498">
    <property type="entry name" value="Tetracyclin repressor-like, C-terminal domain"/>
    <property type="match status" value="1"/>
</dbReference>
<feature type="domain" description="HTH tetR-type" evidence="3">
    <location>
        <begin position="11"/>
        <end position="71"/>
    </location>
</feature>
<evidence type="ECO:0000313" key="5">
    <source>
        <dbReference type="Proteomes" id="UP000295325"/>
    </source>
</evidence>
<proteinExistence type="predicted"/>
<dbReference type="OrthoDB" id="9812484at2"/>
<evidence type="ECO:0000313" key="4">
    <source>
        <dbReference type="EMBL" id="TDT62820.1"/>
    </source>
</evidence>
<dbReference type="PANTHER" id="PTHR30328:SF54">
    <property type="entry name" value="HTH-TYPE TRANSCRIPTIONAL REPRESSOR SCO4008"/>
    <property type="match status" value="1"/>
</dbReference>
<dbReference type="GO" id="GO:0006355">
    <property type="term" value="P:regulation of DNA-templated transcription"/>
    <property type="evidence" value="ECO:0007669"/>
    <property type="project" value="UniProtKB-ARBA"/>
</dbReference>
<dbReference type="PROSITE" id="PS50977">
    <property type="entry name" value="HTH_TETR_2"/>
    <property type="match status" value="1"/>
</dbReference>
<dbReference type="Pfam" id="PF00440">
    <property type="entry name" value="TetR_N"/>
    <property type="match status" value="1"/>
</dbReference>
<accession>A0A4R7KU93</accession>
<reference evidence="4 5" key="1">
    <citation type="submission" date="2019-03" db="EMBL/GenBank/DDBJ databases">
        <title>Genomic Encyclopedia of Type Strains, Phase IV (KMG-IV): sequencing the most valuable type-strain genomes for metagenomic binning, comparative biology and taxonomic classification.</title>
        <authorList>
            <person name="Goeker M."/>
        </authorList>
    </citation>
    <scope>NUCLEOTIDE SEQUENCE [LARGE SCALE GENOMIC DNA]</scope>
    <source>
        <strain evidence="4 5">DSM 24455</strain>
    </source>
</reference>
<dbReference type="AlphaFoldDB" id="A0A4R7KU93"/>
<dbReference type="EMBL" id="SOAZ01000003">
    <property type="protein sequence ID" value="TDT62820.1"/>
    <property type="molecule type" value="Genomic_DNA"/>
</dbReference>
<sequence>MPKDTFFNLSEDKREKIMRAAISEFSKNGFEKGNVGNIAKSAGVAKGSMYQYFENKKELFLYSVQWSMELLVKKYNKYITMTNKDVNIFDYFYQNSKDIWVQLRDEREVVIFIQDVFLGKYSRFTDESMACMMKFSDEYILKLIQDGKSNGSIRKDIDDKLLSLFLTGVSFKFKEYLMKKARIAGEDIVDEDFEMMEKEIKAMIELLKNGMGAK</sequence>
<dbReference type="SUPFAM" id="SSF46689">
    <property type="entry name" value="Homeodomain-like"/>
    <property type="match status" value="1"/>
</dbReference>
<keyword evidence="1 2" id="KW-0238">DNA-binding</keyword>
<dbReference type="PRINTS" id="PR00455">
    <property type="entry name" value="HTHTETR"/>
</dbReference>
<gene>
    <name evidence="4" type="ORF">EDD71_10394</name>
</gene>
<name>A0A4R7KU93_9CLOT</name>
<dbReference type="Proteomes" id="UP000295325">
    <property type="component" value="Unassembled WGS sequence"/>
</dbReference>
<dbReference type="GO" id="GO:0003677">
    <property type="term" value="F:DNA binding"/>
    <property type="evidence" value="ECO:0007669"/>
    <property type="project" value="UniProtKB-UniRule"/>
</dbReference>
<dbReference type="InterPro" id="IPR050109">
    <property type="entry name" value="HTH-type_TetR-like_transc_reg"/>
</dbReference>
<dbReference type="Gene3D" id="1.10.357.10">
    <property type="entry name" value="Tetracycline Repressor, domain 2"/>
    <property type="match status" value="1"/>
</dbReference>
<dbReference type="InterPro" id="IPR009057">
    <property type="entry name" value="Homeodomain-like_sf"/>
</dbReference>